<accession>A0A383VY16</accession>
<dbReference type="AlphaFoldDB" id="A0A383VY16"/>
<dbReference type="EMBL" id="FNXT01000972">
    <property type="protein sequence ID" value="SZX70101.1"/>
    <property type="molecule type" value="Genomic_DNA"/>
</dbReference>
<protein>
    <submittedName>
        <fullName evidence="1">Uncharacterized protein</fullName>
    </submittedName>
</protein>
<evidence type="ECO:0000313" key="1">
    <source>
        <dbReference type="EMBL" id="SZX70101.1"/>
    </source>
</evidence>
<gene>
    <name evidence="1" type="ORF">BQ4739_LOCUS10343</name>
</gene>
<evidence type="ECO:0000313" key="2">
    <source>
        <dbReference type="Proteomes" id="UP000256970"/>
    </source>
</evidence>
<reference evidence="1 2" key="1">
    <citation type="submission" date="2016-10" db="EMBL/GenBank/DDBJ databases">
        <authorList>
            <person name="Cai Z."/>
        </authorList>
    </citation>
    <scope>NUCLEOTIDE SEQUENCE [LARGE SCALE GENOMIC DNA]</scope>
</reference>
<organism evidence="1 2">
    <name type="scientific">Tetradesmus obliquus</name>
    <name type="common">Green alga</name>
    <name type="synonym">Acutodesmus obliquus</name>
    <dbReference type="NCBI Taxonomy" id="3088"/>
    <lineage>
        <taxon>Eukaryota</taxon>
        <taxon>Viridiplantae</taxon>
        <taxon>Chlorophyta</taxon>
        <taxon>core chlorophytes</taxon>
        <taxon>Chlorophyceae</taxon>
        <taxon>CS clade</taxon>
        <taxon>Sphaeropleales</taxon>
        <taxon>Scenedesmaceae</taxon>
        <taxon>Tetradesmus</taxon>
    </lineage>
</organism>
<name>A0A383VY16_TETOB</name>
<dbReference type="Proteomes" id="UP000256970">
    <property type="component" value="Unassembled WGS sequence"/>
</dbReference>
<proteinExistence type="predicted"/>
<sequence>MSMEERSSVAAAWRRISDTLQPLATAAAAAAGSESIGSSSSLSLEQHTSLQQVAKDVEQALGRTSRLPPSALSYGAPQLLFRTAAALLDLMARQQQTQQQQQQQQQSEAHHALTACTEAMLSAATAMLREPDTATKLQLLGTTITSGLMDCAAAAMHTTTAALQAADAAAAAALAAGNGLPMQYRQQQRTVPAAVRLAIALIRLFDQHVSWPGPVLLLP</sequence>
<keyword evidence="2" id="KW-1185">Reference proteome</keyword>